<dbReference type="Gene3D" id="1.50.10.20">
    <property type="match status" value="1"/>
</dbReference>
<dbReference type="GO" id="GO:0004662">
    <property type="term" value="F:CAAX-protein geranylgeranyltransferase activity"/>
    <property type="evidence" value="ECO:0007669"/>
    <property type="project" value="TreeGrafter"/>
</dbReference>
<dbReference type="PANTHER" id="PTHR11774:SF4">
    <property type="entry name" value="GERANYLGERANYL TRANSFERASE TYPE-1 SUBUNIT BETA"/>
    <property type="match status" value="1"/>
</dbReference>
<dbReference type="AlphaFoldDB" id="A0A0D6R9D2"/>
<feature type="domain" description="Prenyltransferase alpha-alpha toroid" evidence="8">
    <location>
        <begin position="8"/>
        <end position="164"/>
    </location>
</feature>
<dbReference type="InterPro" id="IPR008930">
    <property type="entry name" value="Terpenoid_cyclase/PrenylTrfase"/>
</dbReference>
<keyword evidence="3" id="KW-0637">Prenyltransferase</keyword>
<keyword evidence="6" id="KW-0677">Repeat</keyword>
<dbReference type="InterPro" id="IPR001330">
    <property type="entry name" value="Prenyltrans"/>
</dbReference>
<evidence type="ECO:0000313" key="9">
    <source>
        <dbReference type="EMBL" id="JAG98520.1"/>
    </source>
</evidence>
<evidence type="ECO:0000256" key="1">
    <source>
        <dbReference type="ARBA" id="ARBA00001947"/>
    </source>
</evidence>
<dbReference type="GO" id="GO:0046872">
    <property type="term" value="F:metal ion binding"/>
    <property type="evidence" value="ECO:0007669"/>
    <property type="project" value="UniProtKB-KW"/>
</dbReference>
<accession>A0A0D6R9D2</accession>
<protein>
    <recommendedName>
        <fullName evidence="8">Prenyltransferase alpha-alpha toroid domain-containing protein</fullName>
    </recommendedName>
</protein>
<proteinExistence type="inferred from homology"/>
<dbReference type="PANTHER" id="PTHR11774">
    <property type="entry name" value="GERANYLGERANYL TRANSFERASE TYPE BETA SUBUNIT"/>
    <property type="match status" value="1"/>
</dbReference>
<name>A0A0D6R9D2_ARACU</name>
<reference evidence="9" key="1">
    <citation type="submission" date="2015-03" db="EMBL/GenBank/DDBJ databases">
        <title>A transcriptome of Araucaria cunninghamii, an australian fine timber species.</title>
        <authorList>
            <person name="Jing Yi C.J.Y."/>
            <person name="Yin San L.Y.S."/>
            <person name="Abdul Karim S.S."/>
            <person name="Wan Azmi N.N."/>
            <person name="Hercus R.R."/>
            <person name="Croft L.L."/>
        </authorList>
    </citation>
    <scope>NUCLEOTIDE SEQUENCE</scope>
    <source>
        <strain evidence="9">MI0301</strain>
        <tissue evidence="9">Leaf</tissue>
    </source>
</reference>
<evidence type="ECO:0000256" key="7">
    <source>
        <dbReference type="ARBA" id="ARBA00022833"/>
    </source>
</evidence>
<dbReference type="Pfam" id="PF00432">
    <property type="entry name" value="Prenyltrans"/>
    <property type="match status" value="1"/>
</dbReference>
<evidence type="ECO:0000259" key="8">
    <source>
        <dbReference type="Pfam" id="PF00432"/>
    </source>
</evidence>
<dbReference type="GO" id="GO:0005953">
    <property type="term" value="C:CAAX-protein geranylgeranyltransferase complex"/>
    <property type="evidence" value="ECO:0007669"/>
    <property type="project" value="TreeGrafter"/>
</dbReference>
<keyword evidence="7" id="KW-0862">Zinc</keyword>
<dbReference type="EMBL" id="GCKF01023225">
    <property type="protein sequence ID" value="JAG98520.1"/>
    <property type="molecule type" value="Transcribed_RNA"/>
</dbReference>
<evidence type="ECO:0000256" key="5">
    <source>
        <dbReference type="ARBA" id="ARBA00022723"/>
    </source>
</evidence>
<evidence type="ECO:0000256" key="4">
    <source>
        <dbReference type="ARBA" id="ARBA00022679"/>
    </source>
</evidence>
<dbReference type="SUPFAM" id="SSF48239">
    <property type="entry name" value="Terpenoid cyclases/Protein prenyltransferases"/>
    <property type="match status" value="1"/>
</dbReference>
<organism evidence="9">
    <name type="scientific">Araucaria cunninghamii</name>
    <name type="common">Hoop pine</name>
    <name type="synonym">Moreton Bay pine</name>
    <dbReference type="NCBI Taxonomy" id="56994"/>
    <lineage>
        <taxon>Eukaryota</taxon>
        <taxon>Viridiplantae</taxon>
        <taxon>Streptophyta</taxon>
        <taxon>Embryophyta</taxon>
        <taxon>Tracheophyta</taxon>
        <taxon>Spermatophyta</taxon>
        <taxon>Pinopsida</taxon>
        <taxon>Pinidae</taxon>
        <taxon>Conifers II</taxon>
        <taxon>Araucariales</taxon>
        <taxon>Araucariaceae</taxon>
        <taxon>Araucaria</taxon>
    </lineage>
</organism>
<dbReference type="InterPro" id="IPR045089">
    <property type="entry name" value="PGGT1B-like"/>
</dbReference>
<comment type="cofactor">
    <cofactor evidence="1">
        <name>Zn(2+)</name>
        <dbReference type="ChEBI" id="CHEBI:29105"/>
    </cofactor>
</comment>
<evidence type="ECO:0000256" key="6">
    <source>
        <dbReference type="ARBA" id="ARBA00022737"/>
    </source>
</evidence>
<comment type="similarity">
    <text evidence="2">Belongs to the protein prenyltransferase subunit beta family.</text>
</comment>
<keyword evidence="4" id="KW-0808">Transferase</keyword>
<evidence type="ECO:0000256" key="2">
    <source>
        <dbReference type="ARBA" id="ARBA00010497"/>
    </source>
</evidence>
<evidence type="ECO:0000256" key="3">
    <source>
        <dbReference type="ARBA" id="ARBA00022602"/>
    </source>
</evidence>
<sequence>MTGVVWICKKTLGYILNCQSYDGGFGLSPGLESHGGATYCAIATLKLMGYITDDPVSKRPKCSVIDLPSVVEWSLQKQMPNGGFQGRANKASDTCYSFWVGGSLKLLGAHHFIDQEALRCFLFTCQFKYGGFSKWPGEFPDLYHAYYGFCGFSLLEEPGLAPVCFELGITEKAATHSLRTLY</sequence>
<keyword evidence="5" id="KW-0479">Metal-binding</keyword>